<sequence>MNAKLFLRISAGLLIFHLIGHSFGNATWDQTEDPIKQNVIHQMIEHKFPFMGTNRSMGEYFYGYGLITSIALSILAIYFLILSASLSENQKLARKLIWATTIALLVTSTIEFLYFFPFAAGTTLLASVFAGLAAVNLPKESK</sequence>
<gene>
    <name evidence="3" type="ORF">LEP1GSC203_0078</name>
</gene>
<dbReference type="Proteomes" id="UP000012371">
    <property type="component" value="Unassembled WGS sequence"/>
</dbReference>
<evidence type="ECO:0000313" key="3">
    <source>
        <dbReference type="EMBL" id="EMY59923.1"/>
    </source>
</evidence>
<dbReference type="NCBIfam" id="NF047765">
    <property type="entry name" value="LIC_13387_fam"/>
    <property type="match status" value="1"/>
</dbReference>
<keyword evidence="1" id="KW-0472">Membrane</keyword>
<keyword evidence="1" id="KW-0812">Transmembrane</keyword>
<organism evidence="3 4">
    <name type="scientific">Leptospira terpstrae serovar Hualin str. LT 11-33 = ATCC 700639</name>
    <dbReference type="NCBI Taxonomy" id="1257025"/>
    <lineage>
        <taxon>Bacteria</taxon>
        <taxon>Pseudomonadati</taxon>
        <taxon>Spirochaetota</taxon>
        <taxon>Spirochaetia</taxon>
        <taxon>Leptospirales</taxon>
        <taxon>Leptospiraceae</taxon>
        <taxon>Leptospira</taxon>
    </lineage>
</organism>
<dbReference type="OrthoDB" id="328786at2"/>
<keyword evidence="4" id="KW-1185">Reference proteome</keyword>
<evidence type="ECO:0000256" key="1">
    <source>
        <dbReference type="SAM" id="Phobius"/>
    </source>
</evidence>
<dbReference type="AlphaFoldDB" id="N1VNA7"/>
<dbReference type="EMBL" id="AOGW02000020">
    <property type="protein sequence ID" value="EMY59923.1"/>
    <property type="molecule type" value="Genomic_DNA"/>
</dbReference>
<feature type="chain" id="PRO_5004113186" evidence="2">
    <location>
        <begin position="27"/>
        <end position="142"/>
    </location>
</feature>
<feature type="signal peptide" evidence="2">
    <location>
        <begin position="1"/>
        <end position="26"/>
    </location>
</feature>
<dbReference type="InterPro" id="IPR058068">
    <property type="entry name" value="LIC_13387-like"/>
</dbReference>
<name>N1VNA7_9LEPT</name>
<accession>N1VNA7</accession>
<keyword evidence="2" id="KW-0732">Signal</keyword>
<evidence type="ECO:0000256" key="2">
    <source>
        <dbReference type="SAM" id="SignalP"/>
    </source>
</evidence>
<evidence type="ECO:0000313" key="4">
    <source>
        <dbReference type="Proteomes" id="UP000012371"/>
    </source>
</evidence>
<feature type="transmembrane region" description="Helical" evidence="1">
    <location>
        <begin position="61"/>
        <end position="84"/>
    </location>
</feature>
<reference evidence="3" key="1">
    <citation type="submission" date="2013-03" db="EMBL/GenBank/DDBJ databases">
        <authorList>
            <person name="Harkins D.M."/>
            <person name="Durkin A.S."/>
            <person name="Brinkac L.M."/>
            <person name="Haft D.H."/>
            <person name="Selengut J.D."/>
            <person name="Sanka R."/>
            <person name="DePew J."/>
            <person name="Purushe J."/>
            <person name="Hartskeerl R.A."/>
            <person name="Ahmed A."/>
            <person name="van der Linden H."/>
            <person name="Goris M.G.A."/>
            <person name="Vinetz J.M."/>
            <person name="Sutton G.G."/>
            <person name="Nierman W.C."/>
            <person name="Fouts D.E."/>
        </authorList>
    </citation>
    <scope>NUCLEOTIDE SEQUENCE [LARGE SCALE GENOMIC DNA]</scope>
    <source>
        <strain evidence="3">LT 11-33</strain>
    </source>
</reference>
<feature type="transmembrane region" description="Helical" evidence="1">
    <location>
        <begin position="96"/>
        <end position="114"/>
    </location>
</feature>
<keyword evidence="1" id="KW-1133">Transmembrane helix</keyword>
<comment type="caution">
    <text evidence="3">The sequence shown here is derived from an EMBL/GenBank/DDBJ whole genome shotgun (WGS) entry which is preliminary data.</text>
</comment>
<proteinExistence type="predicted"/>
<dbReference type="RefSeq" id="WP_002975537.1">
    <property type="nucleotide sequence ID" value="NZ_AOGW02000020.1"/>
</dbReference>
<protein>
    <submittedName>
        <fullName evidence="3">Uncharacterized protein</fullName>
    </submittedName>
</protein>